<gene>
    <name evidence="1" type="ORF">EP51_11290</name>
</gene>
<evidence type="ECO:0000313" key="2">
    <source>
        <dbReference type="Proteomes" id="UP000028488"/>
    </source>
</evidence>
<dbReference type="AlphaFoldDB" id="A0A076EFU4"/>
<reference evidence="1 2" key="1">
    <citation type="submission" date="2014-07" db="EMBL/GenBank/DDBJ databases">
        <title>Genome Sequence of Rhodococcus opacus Strain R7, a Biodegrader of Mono- and Polycyclic Aromatic Hydrocarbons.</title>
        <authorList>
            <person name="Di Gennaro P."/>
            <person name="Zampolli J."/>
            <person name="Presti I."/>
            <person name="Cappelletti M."/>
            <person name="D'Ursi P."/>
            <person name="Orro A."/>
            <person name="Mezzelani A."/>
            <person name="Milanesi L."/>
        </authorList>
    </citation>
    <scope>NUCLEOTIDE SEQUENCE [LARGE SCALE GENOMIC DNA]</scope>
    <source>
        <strain evidence="1 2">R7</strain>
    </source>
</reference>
<dbReference type="EMBL" id="CP008947">
    <property type="protein sequence ID" value="AII05165.1"/>
    <property type="molecule type" value="Genomic_DNA"/>
</dbReference>
<dbReference type="RefSeq" id="WP_128639241.1">
    <property type="nucleotide sequence ID" value="NZ_CP008947.1"/>
</dbReference>
<organism evidence="1 2">
    <name type="scientific">Rhodococcus opacus</name>
    <name type="common">Nocardia opaca</name>
    <dbReference type="NCBI Taxonomy" id="37919"/>
    <lineage>
        <taxon>Bacteria</taxon>
        <taxon>Bacillati</taxon>
        <taxon>Actinomycetota</taxon>
        <taxon>Actinomycetes</taxon>
        <taxon>Mycobacteriales</taxon>
        <taxon>Nocardiaceae</taxon>
        <taxon>Rhodococcus</taxon>
    </lineage>
</organism>
<dbReference type="Proteomes" id="UP000028488">
    <property type="component" value="Chromosome"/>
</dbReference>
<sequence>MPTRTPRIEVFCIDNVPGCADCTGTFGQPTIDPYGYVRVPLTHAATCPAWRRHHHTGAVLLTRFRPARVDGRPTTAEVVHSARTT</sequence>
<accession>A0A076EFU4</accession>
<protein>
    <submittedName>
        <fullName evidence="1">Uncharacterized protein</fullName>
    </submittedName>
</protein>
<proteinExistence type="predicted"/>
<evidence type="ECO:0000313" key="1">
    <source>
        <dbReference type="EMBL" id="AII05165.1"/>
    </source>
</evidence>
<name>A0A076EFU4_RHOOP</name>